<reference evidence="2" key="1">
    <citation type="submission" date="2022-09" db="EMBL/GenBank/DDBJ databases">
        <title>Intensive care unit water sources are persistently colonized with multi-drug resistant bacteria and are the site of extensive horizontal gene transfer of antibiotic resistance genes.</title>
        <authorList>
            <person name="Diorio-Toth L."/>
        </authorList>
    </citation>
    <scope>NUCLEOTIDE SEQUENCE</scope>
    <source>
        <strain evidence="2">GD03843</strain>
    </source>
</reference>
<evidence type="ECO:0000313" key="3">
    <source>
        <dbReference type="Proteomes" id="UP001161094"/>
    </source>
</evidence>
<dbReference type="InterPro" id="IPR038726">
    <property type="entry name" value="PDDEXK_AddAB-type"/>
</dbReference>
<protein>
    <submittedName>
        <fullName evidence="2">PD-(D/E)XK nuclease family protein</fullName>
    </submittedName>
</protein>
<name>A0AA42LUG0_9BURK</name>
<organism evidence="2 3">
    <name type="scientific">Achromobacter spanius</name>
    <dbReference type="NCBI Taxonomy" id="217203"/>
    <lineage>
        <taxon>Bacteria</taxon>
        <taxon>Pseudomonadati</taxon>
        <taxon>Pseudomonadota</taxon>
        <taxon>Betaproteobacteria</taxon>
        <taxon>Burkholderiales</taxon>
        <taxon>Alcaligenaceae</taxon>
        <taxon>Achromobacter</taxon>
    </lineage>
</organism>
<feature type="domain" description="PD-(D/E)XK endonuclease-like" evidence="1">
    <location>
        <begin position="613"/>
        <end position="870"/>
    </location>
</feature>
<evidence type="ECO:0000259" key="1">
    <source>
        <dbReference type="Pfam" id="PF12705"/>
    </source>
</evidence>
<dbReference type="Pfam" id="PF12705">
    <property type="entry name" value="PDDEXK_1"/>
    <property type="match status" value="1"/>
</dbReference>
<sequence length="897" mass="97535">MQEQQGTTAALRITLGLHIEQWQGPHPGTSLERATVGRQAFLAMLETWLGLSSLPVSVAERTAAFLLALRQSDGPDRFFHDSLAADEIGTAARLLQWRDEWILGGWTGAAAAGWPPRLSDMAVVEAAAAGVLPPGEGDRLIVVLRRLDERSVPVGEIVLLEDCKLFPCLWRTLLARFPVVDGSVLVPAAEPHTQLGRLQRAVSDAVSLDQSFTAQSDIDGSDGSIVVLRPHTCETAEQWLAHHYHAGQAQMLLVSEQHGASVDDTLRVNGAPACGFDESSALRPALLALPLSFETFWDPLEPARLLDFLMHPIGPFRASARRAFGAVFSEHPGIGGAEWIKARKHLLAETPPEFRAELEQHIRVWLESPRHPRTLGAPIDYAIERVKLLAQALRGRLLHLLPTDAVARDLGAALGQCAGTLSGLLSLQRDGVKHVKPRLLEQLCAQATTACGNSLAVAEAACMLSATTPEACALGPVAEVIWWMPSAPKLPAGHPWSRPEIEALAAGGVELVDQAFAMGSLAALWMRPLLTAADRLILVLPPAPAEDHPAWQLIALLAPALVASQLEEHPMVRDQLKQVAPLPLQRAQGVWELDTDAPWRTTYPLPTRLPSQSYTSLDLHFNNPAIAVLKYAAGLRTGRAAVVAKDGRLLGNLAHRLVETLFVNDDAPSWSQAQLEAWLEPELARMLEQEGMPLLAPGNSAAVFQFKNTMRHGLWVLLQHMAHAGVVRVEAERPLAGMLGALRLNGATDLLLHLADGRTAALDLKWTGAKRYRQALSDGTYLQLALYGEMIRQELGALPAAVGYFTFREALLLTATPDVFGPQARVISAKNGINASELVMQARATWAWRVRQWQEGRVDVIEKGLDPEPEPSPEDCLPLGETAPWHGDYTALFGSRE</sequence>
<comment type="caution">
    <text evidence="2">The sequence shown here is derived from an EMBL/GenBank/DDBJ whole genome shotgun (WGS) entry which is preliminary data.</text>
</comment>
<dbReference type="RefSeq" id="WP_279997356.1">
    <property type="nucleotide sequence ID" value="NZ_JAOCDZ010000030.1"/>
</dbReference>
<gene>
    <name evidence="2" type="ORF">N5D93_28640</name>
</gene>
<dbReference type="EMBL" id="JAOCDZ010000030">
    <property type="protein sequence ID" value="MDH0739803.1"/>
    <property type="molecule type" value="Genomic_DNA"/>
</dbReference>
<proteinExistence type="predicted"/>
<accession>A0AA42LUG0</accession>
<dbReference type="Proteomes" id="UP001161094">
    <property type="component" value="Unassembled WGS sequence"/>
</dbReference>
<dbReference type="AlphaFoldDB" id="A0AA42LUG0"/>
<evidence type="ECO:0000313" key="2">
    <source>
        <dbReference type="EMBL" id="MDH0739803.1"/>
    </source>
</evidence>